<dbReference type="GO" id="GO:0005886">
    <property type="term" value="C:plasma membrane"/>
    <property type="evidence" value="ECO:0007669"/>
    <property type="project" value="UniProtKB-SubCell"/>
</dbReference>
<keyword evidence="5 7" id="KW-1133">Transmembrane helix</keyword>
<dbReference type="InterPro" id="IPR000515">
    <property type="entry name" value="MetI-like"/>
</dbReference>
<dbReference type="InterPro" id="IPR035906">
    <property type="entry name" value="MetI-like_sf"/>
</dbReference>
<sequence>MKYKKSLLSRIFDVFNYTFLGLFACTAILPFLYVLACSFSSEKEILERPFYIIPRNVQLAAYKYIFSSPTLPRAFMISVFVTITGAATAMFLTLTLAYPLSKKYLLGRKVLLSLISFTLVFGGGMIPTFLVIKDLGMLNKFWALILPGAISTWNLLVVKNFFQELPQELEDSARVDGCSSLGTFIRIVLPLSMPVIATFTLFYAVGYWNDYRSSLLYITDNKKWPLQLVLRQIVLMAAGNIDGATFDAAYTQPPLEASKNAVIVFGTVPILVVYPFLQKHFVKGIMIGAIKG</sequence>
<evidence type="ECO:0000259" key="8">
    <source>
        <dbReference type="PROSITE" id="PS50928"/>
    </source>
</evidence>
<evidence type="ECO:0000256" key="7">
    <source>
        <dbReference type="RuleBase" id="RU363032"/>
    </source>
</evidence>
<protein>
    <submittedName>
        <fullName evidence="9">ABC transporter permease</fullName>
    </submittedName>
</protein>
<feature type="transmembrane region" description="Helical" evidence="7">
    <location>
        <begin position="260"/>
        <end position="277"/>
    </location>
</feature>
<dbReference type="PANTHER" id="PTHR43744:SF9">
    <property type="entry name" value="POLYGALACTURONAN_RHAMNOGALACTURONAN TRANSPORT SYSTEM PERMEASE PROTEIN YTCP"/>
    <property type="match status" value="1"/>
</dbReference>
<comment type="subcellular location">
    <subcellularLocation>
        <location evidence="1 7">Cell membrane</location>
        <topology evidence="1 7">Multi-pass membrane protein</topology>
    </subcellularLocation>
</comment>
<evidence type="ECO:0000313" key="9">
    <source>
        <dbReference type="EMBL" id="ANW97757.1"/>
    </source>
</evidence>
<feature type="domain" description="ABC transmembrane type-1" evidence="8">
    <location>
        <begin position="75"/>
        <end position="274"/>
    </location>
</feature>
<dbReference type="PROSITE" id="PS50928">
    <property type="entry name" value="ABC_TM1"/>
    <property type="match status" value="1"/>
</dbReference>
<feature type="transmembrane region" description="Helical" evidence="7">
    <location>
        <begin position="183"/>
        <end position="205"/>
    </location>
</feature>
<evidence type="ECO:0000256" key="4">
    <source>
        <dbReference type="ARBA" id="ARBA00022692"/>
    </source>
</evidence>
<evidence type="ECO:0000256" key="3">
    <source>
        <dbReference type="ARBA" id="ARBA00022475"/>
    </source>
</evidence>
<feature type="transmembrane region" description="Helical" evidence="7">
    <location>
        <begin position="74"/>
        <end position="98"/>
    </location>
</feature>
<dbReference type="PANTHER" id="PTHR43744">
    <property type="entry name" value="ABC TRANSPORTER PERMEASE PROTEIN MG189-RELATED-RELATED"/>
    <property type="match status" value="1"/>
</dbReference>
<dbReference type="RefSeq" id="WP_015357948.1">
    <property type="nucleotide sequence ID" value="NZ_CP014672.1"/>
</dbReference>
<feature type="transmembrane region" description="Helical" evidence="7">
    <location>
        <begin position="12"/>
        <end position="36"/>
    </location>
</feature>
<dbReference type="SUPFAM" id="SSF161098">
    <property type="entry name" value="MetI-like"/>
    <property type="match status" value="1"/>
</dbReference>
<organism evidence="9 10">
    <name type="scientific">Thermoclostridium stercorarium subsp. thermolacticum DSM 2910</name>
    <dbReference type="NCBI Taxonomy" id="1121336"/>
    <lineage>
        <taxon>Bacteria</taxon>
        <taxon>Bacillati</taxon>
        <taxon>Bacillota</taxon>
        <taxon>Clostridia</taxon>
        <taxon>Eubacteriales</taxon>
        <taxon>Oscillospiraceae</taxon>
        <taxon>Thermoclostridium</taxon>
    </lineage>
</organism>
<reference evidence="9 10" key="1">
    <citation type="submission" date="2016-02" db="EMBL/GenBank/DDBJ databases">
        <title>Comparison of Clostridium stercorarium subspecies using comparative genomics and transcriptomics.</title>
        <authorList>
            <person name="Schellenberg J."/>
            <person name="Thallinger G."/>
            <person name="Levin D.B."/>
            <person name="Zhang X."/>
            <person name="Alvare G."/>
            <person name="Fristensky B."/>
            <person name="Sparling R."/>
        </authorList>
    </citation>
    <scope>NUCLEOTIDE SEQUENCE [LARGE SCALE GENOMIC DNA]</scope>
    <source>
        <strain evidence="9 10">DSM 2910</strain>
    </source>
</reference>
<comment type="similarity">
    <text evidence="7">Belongs to the binding-protein-dependent transport system permease family.</text>
</comment>
<dbReference type="PROSITE" id="PS51257">
    <property type="entry name" value="PROKAR_LIPOPROTEIN"/>
    <property type="match status" value="1"/>
</dbReference>
<name>A0A1B1YAF6_THEST</name>
<evidence type="ECO:0000256" key="2">
    <source>
        <dbReference type="ARBA" id="ARBA00022448"/>
    </source>
</evidence>
<evidence type="ECO:0000256" key="1">
    <source>
        <dbReference type="ARBA" id="ARBA00004651"/>
    </source>
</evidence>
<keyword evidence="3" id="KW-1003">Cell membrane</keyword>
<evidence type="ECO:0000313" key="10">
    <source>
        <dbReference type="Proteomes" id="UP000092971"/>
    </source>
</evidence>
<dbReference type="Proteomes" id="UP000092971">
    <property type="component" value="Chromosome"/>
</dbReference>
<dbReference type="Gene3D" id="1.10.3720.10">
    <property type="entry name" value="MetI-like"/>
    <property type="match status" value="1"/>
</dbReference>
<gene>
    <name evidence="9" type="ORF">CSTERTH_01270</name>
</gene>
<keyword evidence="4 7" id="KW-0812">Transmembrane</keyword>
<dbReference type="EMBL" id="CP014672">
    <property type="protein sequence ID" value="ANW97757.1"/>
    <property type="molecule type" value="Genomic_DNA"/>
</dbReference>
<proteinExistence type="inferred from homology"/>
<dbReference type="GO" id="GO:0055085">
    <property type="term" value="P:transmembrane transport"/>
    <property type="evidence" value="ECO:0007669"/>
    <property type="project" value="InterPro"/>
</dbReference>
<keyword evidence="2 7" id="KW-0813">Transport</keyword>
<dbReference type="AlphaFoldDB" id="A0A1B1YAF6"/>
<dbReference type="CDD" id="cd06261">
    <property type="entry name" value="TM_PBP2"/>
    <property type="match status" value="1"/>
</dbReference>
<evidence type="ECO:0000256" key="6">
    <source>
        <dbReference type="ARBA" id="ARBA00023136"/>
    </source>
</evidence>
<keyword evidence="6 7" id="KW-0472">Membrane</keyword>
<dbReference type="OrthoDB" id="157184at2"/>
<dbReference type="Pfam" id="PF00528">
    <property type="entry name" value="BPD_transp_1"/>
    <property type="match status" value="1"/>
</dbReference>
<feature type="transmembrane region" description="Helical" evidence="7">
    <location>
        <begin position="110"/>
        <end position="129"/>
    </location>
</feature>
<accession>A0A1B1YAF6</accession>
<evidence type="ECO:0000256" key="5">
    <source>
        <dbReference type="ARBA" id="ARBA00022989"/>
    </source>
</evidence>